<accession>A0A7Z7J676</accession>
<evidence type="ECO:0008006" key="4">
    <source>
        <dbReference type="Google" id="ProtNLM"/>
    </source>
</evidence>
<gene>
    <name evidence="2" type="ORF">XFF6991_570366</name>
</gene>
<feature type="chain" id="PRO_5030983019" description="Secreted protein" evidence="1">
    <location>
        <begin position="20"/>
        <end position="151"/>
    </location>
</feature>
<dbReference type="EMBL" id="OCZC01000085">
    <property type="protein sequence ID" value="SOO26801.1"/>
    <property type="molecule type" value="Genomic_DNA"/>
</dbReference>
<evidence type="ECO:0000313" key="2">
    <source>
        <dbReference type="EMBL" id="SOO26801.1"/>
    </source>
</evidence>
<proteinExistence type="predicted"/>
<evidence type="ECO:0000256" key="1">
    <source>
        <dbReference type="SAM" id="SignalP"/>
    </source>
</evidence>
<dbReference type="Proteomes" id="UP000234345">
    <property type="component" value="Unassembled WGS sequence"/>
</dbReference>
<protein>
    <recommendedName>
        <fullName evidence="4">Secreted protein</fullName>
    </recommendedName>
</protein>
<sequence>MTYLATLLLIFLSSSTAAAVPKAWLERVPDSAGSWRDWAAIPESAFFEVPGPMFSNAEALLADAAFLAQEQSDMASFGRPDFACPASTKPYLLRAAYINHGTGRFGLDWAGSMLIVSHASLGPGGPPGRSALVACLSQAPSAVFSSLSGAI</sequence>
<dbReference type="RefSeq" id="WP_145958237.1">
    <property type="nucleotide sequence ID" value="NZ_OCZC01000085.1"/>
</dbReference>
<dbReference type="AlphaFoldDB" id="A0A7Z7J676"/>
<organism evidence="2 3">
    <name type="scientific">Xanthomonas campestris pv. phaseoli</name>
    <dbReference type="NCBI Taxonomy" id="317013"/>
    <lineage>
        <taxon>Bacteria</taxon>
        <taxon>Pseudomonadati</taxon>
        <taxon>Pseudomonadota</taxon>
        <taxon>Gammaproteobacteria</taxon>
        <taxon>Lysobacterales</taxon>
        <taxon>Lysobacteraceae</taxon>
        <taxon>Xanthomonas</taxon>
    </lineage>
</organism>
<reference evidence="2 3" key="1">
    <citation type="submission" date="2017-10" db="EMBL/GenBank/DDBJ databases">
        <authorList>
            <person name="Regsiter A."/>
            <person name="William W."/>
        </authorList>
    </citation>
    <scope>NUCLEOTIDE SEQUENCE [LARGE SCALE GENOMIC DNA]</scope>
    <source>
        <strain evidence="2 3">CFBP6991</strain>
    </source>
</reference>
<evidence type="ECO:0000313" key="3">
    <source>
        <dbReference type="Proteomes" id="UP000234345"/>
    </source>
</evidence>
<name>A0A7Z7J676_XANCH</name>
<keyword evidence="1" id="KW-0732">Signal</keyword>
<comment type="caution">
    <text evidence="2">The sequence shown here is derived from an EMBL/GenBank/DDBJ whole genome shotgun (WGS) entry which is preliminary data.</text>
</comment>
<feature type="signal peptide" evidence="1">
    <location>
        <begin position="1"/>
        <end position="19"/>
    </location>
</feature>